<evidence type="ECO:0000256" key="1">
    <source>
        <dbReference type="ARBA" id="ARBA00004141"/>
    </source>
</evidence>
<evidence type="ECO:0000313" key="15">
    <source>
        <dbReference type="Proteomes" id="UP001161757"/>
    </source>
</evidence>
<feature type="compositionally biased region" description="Polar residues" evidence="10">
    <location>
        <begin position="687"/>
        <end position="705"/>
    </location>
</feature>
<dbReference type="PROSITE" id="PS50893">
    <property type="entry name" value="ABC_TRANSPORTER_2"/>
    <property type="match status" value="2"/>
</dbReference>
<dbReference type="Pfam" id="PF00005">
    <property type="entry name" value="ABC_tran"/>
    <property type="match status" value="2"/>
</dbReference>
<comment type="caution">
    <text evidence="14">The sequence shown here is derived from an EMBL/GenBank/DDBJ whole genome shotgun (WGS) entry which is preliminary data.</text>
</comment>
<feature type="compositionally biased region" description="Basic and acidic residues" evidence="10">
    <location>
        <begin position="706"/>
        <end position="727"/>
    </location>
</feature>
<dbReference type="InterPro" id="IPR017871">
    <property type="entry name" value="ABC_transporter-like_CS"/>
</dbReference>
<protein>
    <recommendedName>
        <fullName evidence="9">ABC multidrug transporter MDR2</fullName>
    </recommendedName>
</protein>
<keyword evidence="3" id="KW-0813">Transport</keyword>
<feature type="transmembrane region" description="Helical" evidence="11">
    <location>
        <begin position="1030"/>
        <end position="1047"/>
    </location>
</feature>
<dbReference type="InterPro" id="IPR036640">
    <property type="entry name" value="ABC1_TM_sf"/>
</dbReference>
<dbReference type="InterPro" id="IPR027417">
    <property type="entry name" value="P-loop_NTPase"/>
</dbReference>
<dbReference type="FunFam" id="1.20.1560.10:FF:000057">
    <property type="entry name" value="ABC multidrug transporter SitT"/>
    <property type="match status" value="1"/>
</dbReference>
<evidence type="ECO:0000256" key="3">
    <source>
        <dbReference type="ARBA" id="ARBA00022448"/>
    </source>
</evidence>
<evidence type="ECO:0000256" key="4">
    <source>
        <dbReference type="ARBA" id="ARBA00022692"/>
    </source>
</evidence>
<feature type="transmembrane region" description="Helical" evidence="11">
    <location>
        <begin position="809"/>
        <end position="830"/>
    </location>
</feature>
<dbReference type="InterPro" id="IPR039421">
    <property type="entry name" value="Type_1_exporter"/>
</dbReference>
<dbReference type="GO" id="GO:0005743">
    <property type="term" value="C:mitochondrial inner membrane"/>
    <property type="evidence" value="ECO:0007669"/>
    <property type="project" value="TreeGrafter"/>
</dbReference>
<dbReference type="InterPro" id="IPR003439">
    <property type="entry name" value="ABC_transporter-like_ATP-bd"/>
</dbReference>
<comment type="similarity">
    <text evidence="2">Belongs to the ABC transporter superfamily. ABCB family. Multidrug resistance exporter (TC 3.A.1.201) subfamily.</text>
</comment>
<dbReference type="PANTHER" id="PTHR43394">
    <property type="entry name" value="ATP-DEPENDENT PERMEASE MDL1, MITOCHONDRIAL"/>
    <property type="match status" value="1"/>
</dbReference>
<evidence type="ECO:0000259" key="13">
    <source>
        <dbReference type="PROSITE" id="PS50929"/>
    </source>
</evidence>
<evidence type="ECO:0000256" key="11">
    <source>
        <dbReference type="SAM" id="Phobius"/>
    </source>
</evidence>
<dbReference type="GO" id="GO:0005524">
    <property type="term" value="F:ATP binding"/>
    <property type="evidence" value="ECO:0007669"/>
    <property type="project" value="UniProtKB-KW"/>
</dbReference>
<evidence type="ECO:0000256" key="8">
    <source>
        <dbReference type="ARBA" id="ARBA00023136"/>
    </source>
</evidence>
<evidence type="ECO:0000256" key="6">
    <source>
        <dbReference type="ARBA" id="ARBA00022840"/>
    </source>
</evidence>
<keyword evidence="4 11" id="KW-0812">Transmembrane</keyword>
<sequence length="1358" mass="145953">MPPQPKDMAVNVSDAAMPGEAEATEDTNSVHHAPDSQKVEKANSPLLVFIQLLRYAGSTWLDIGLMLVGSICAAASGVPFPLMAILFGELVNDLNGAACVVDEAGDASSYQSAVDEKVIQLVYIAAIALVLIFVYVVCWSFLSQRLAHRLREQYFASLLRQDQAFIDQHQAGEVSSRLNGDIQAVQSGTCEKVGIFIASISFFIASYVVAFIKQAKLAGMLISLVPAFLLVAVIGGGFFQKFASRLSDGVTSASGIASEALSHIAVVKAFGAGPRLEKKFSEYLSVSRDNAIKKGIVAAIQAGMLYFIAYSANALAFWQGSHMVADLLSGKSGGSTVGEIYTVVFILVDACVILGSVAPLLPLFGGAATAFAKLKQDIDHKSLLDGTLDHGENLPPETPGTVEFRNVSFAYPSRPGETVLKNVNLLFPAGKHTAIVGPSGSGKSTIAALLSRLYDPIQGSVLFDGRPVSEINIRNLRGFISLVQQEPLLLSRSILQNIALGLINSSVPSHQALREELLGPKLSTIAAETTDPSKMEQSYGPFVAEIVRLVQNAARLADADSFIQHLDRGYSTLVGSGGQSLSGGQRQRVALARALVRDPKILLLDEATASLDSASEQRIQAAIDRIARTRTVISIAHRLSTIRNADNIIVLKAGEVVDQGTYDELVARPGLFADMVSLQALNNPTQKLDNDLHSCSSSKGNSLDISNEKGEMGAHPRANGQDEKSLPAEDMPTDTNSSSSTVTLNSTLSPWAVIRGMGRFVRPSLGWLVMAMFAATIVGLTFSAAGLIFGHVVDALSACNSSIKRILHLGRFFGGMLFMLASIEFFANFISWSSFAVMAERLLYTLRVLSFRSLLAQEMAWHQSTAQDPSTLLSIITKDSTAIGGFSGSTMGTIFSILINFVVAIILSHIIAWKIAIVCLSMVPILLGSGIMQLYSLARFEERNSKAFAQSVGICMETVTSFKTVATYSLEHEILETYNRALSEPRSQILAQSIYTNFWLAIANSTGFFVYAFAYWWGSHQIIKGENTQKEFFIILVAMLVSAQLWGQMFSLAPEVSRARAAASRILSLIGADGKNSTHDGMLDQGLLDSPTSSQDVEKSAADSTTTTKPTGGASVAFKSVYFSYPSSPNVPVLKGVSFSISPGQFCGLVGPSGAGKSTIISLLQHMYKPTSGKIEIDGIDITHRDFWDEMAVVPQDNALFSGSIKFNVGLGARPGHEATDAEIQEACKLANIHDTIMALPHQYDTECGPNGSQLSGGQRQRLTIARALVRRPRLLLLDESTSALDAETERALQDGLEKAIRESGVTVIAITHRLHTVTRADVIFVVEAGTIVDAGNHAELMLRSESYKSNAQRQILQ</sequence>
<feature type="transmembrane region" description="Helical" evidence="11">
    <location>
        <begin position="193"/>
        <end position="212"/>
    </location>
</feature>
<evidence type="ECO:0000256" key="2">
    <source>
        <dbReference type="ARBA" id="ARBA00007577"/>
    </source>
</evidence>
<feature type="region of interest" description="Disordered" evidence="10">
    <location>
        <begin position="1090"/>
        <end position="1110"/>
    </location>
</feature>
<evidence type="ECO:0000313" key="14">
    <source>
        <dbReference type="EMBL" id="KAJ8987666.1"/>
    </source>
</evidence>
<keyword evidence="6" id="KW-0067">ATP-binding</keyword>
<feature type="transmembrane region" description="Helical" evidence="11">
    <location>
        <begin position="296"/>
        <end position="320"/>
    </location>
</feature>
<dbReference type="SUPFAM" id="SSF52540">
    <property type="entry name" value="P-loop containing nucleoside triphosphate hydrolases"/>
    <property type="match status" value="2"/>
</dbReference>
<proteinExistence type="inferred from homology"/>
<evidence type="ECO:0000256" key="10">
    <source>
        <dbReference type="SAM" id="MobiDB-lite"/>
    </source>
</evidence>
<dbReference type="GO" id="GO:0015421">
    <property type="term" value="F:ABC-type oligopeptide transporter activity"/>
    <property type="evidence" value="ECO:0007669"/>
    <property type="project" value="TreeGrafter"/>
</dbReference>
<keyword evidence="8 11" id="KW-0472">Membrane</keyword>
<feature type="transmembrane region" description="Helical" evidence="11">
    <location>
        <begin position="118"/>
        <end position="142"/>
    </location>
</feature>
<keyword evidence="7 11" id="KW-1133">Transmembrane helix</keyword>
<feature type="domain" description="ABC transporter" evidence="12">
    <location>
        <begin position="402"/>
        <end position="678"/>
    </location>
</feature>
<dbReference type="CDD" id="cd18577">
    <property type="entry name" value="ABC_6TM_Pgp_ABCB1_D1_like"/>
    <property type="match status" value="1"/>
</dbReference>
<dbReference type="InterPro" id="IPR011527">
    <property type="entry name" value="ABC1_TM_dom"/>
</dbReference>
<dbReference type="EMBL" id="JAJGCB010000023">
    <property type="protein sequence ID" value="KAJ8987666.1"/>
    <property type="molecule type" value="Genomic_DNA"/>
</dbReference>
<feature type="region of interest" description="Disordered" evidence="10">
    <location>
        <begin position="687"/>
        <end position="743"/>
    </location>
</feature>
<dbReference type="PANTHER" id="PTHR43394:SF1">
    <property type="entry name" value="ATP-BINDING CASSETTE SUB-FAMILY B MEMBER 10, MITOCHONDRIAL"/>
    <property type="match status" value="1"/>
</dbReference>
<feature type="transmembrane region" description="Helical" evidence="11">
    <location>
        <begin position="63"/>
        <end position="87"/>
    </location>
</feature>
<keyword evidence="5" id="KW-0547">Nucleotide-binding</keyword>
<organism evidence="14 15">
    <name type="scientific">Exophiala dermatitidis</name>
    <name type="common">Black yeast-like fungus</name>
    <name type="synonym">Wangiella dermatitidis</name>
    <dbReference type="NCBI Taxonomy" id="5970"/>
    <lineage>
        <taxon>Eukaryota</taxon>
        <taxon>Fungi</taxon>
        <taxon>Dikarya</taxon>
        <taxon>Ascomycota</taxon>
        <taxon>Pezizomycotina</taxon>
        <taxon>Eurotiomycetes</taxon>
        <taxon>Chaetothyriomycetidae</taxon>
        <taxon>Chaetothyriales</taxon>
        <taxon>Herpotrichiellaceae</taxon>
        <taxon>Exophiala</taxon>
    </lineage>
</organism>
<accession>A0AAN6ELU4</accession>
<dbReference type="SUPFAM" id="SSF90123">
    <property type="entry name" value="ABC transporter transmembrane region"/>
    <property type="match status" value="2"/>
</dbReference>
<feature type="transmembrane region" description="Helical" evidence="11">
    <location>
        <begin position="218"/>
        <end position="239"/>
    </location>
</feature>
<dbReference type="CDD" id="cd18578">
    <property type="entry name" value="ABC_6TM_Pgp_ABCB1_D2_like"/>
    <property type="match status" value="1"/>
</dbReference>
<dbReference type="SMART" id="SM00382">
    <property type="entry name" value="AAA"/>
    <property type="match status" value="2"/>
</dbReference>
<evidence type="ECO:0000259" key="12">
    <source>
        <dbReference type="PROSITE" id="PS50893"/>
    </source>
</evidence>
<dbReference type="InterPro" id="IPR003593">
    <property type="entry name" value="AAA+_ATPase"/>
</dbReference>
<evidence type="ECO:0000256" key="9">
    <source>
        <dbReference type="ARBA" id="ARBA00049740"/>
    </source>
</evidence>
<gene>
    <name evidence="14" type="ORF">HRR80_008300</name>
</gene>
<feature type="domain" description="ABC transmembrane type-1" evidence="13">
    <location>
        <begin position="67"/>
        <end position="366"/>
    </location>
</feature>
<dbReference type="GO" id="GO:0016887">
    <property type="term" value="F:ATP hydrolysis activity"/>
    <property type="evidence" value="ECO:0007669"/>
    <property type="project" value="InterPro"/>
</dbReference>
<feature type="transmembrane region" description="Helical" evidence="11">
    <location>
        <begin position="765"/>
        <end position="789"/>
    </location>
</feature>
<dbReference type="PROSITE" id="PS00211">
    <property type="entry name" value="ABC_TRANSPORTER_1"/>
    <property type="match status" value="2"/>
</dbReference>
<dbReference type="Gene3D" id="1.20.1560.10">
    <property type="entry name" value="ABC transporter type 1, transmembrane domain"/>
    <property type="match status" value="1"/>
</dbReference>
<feature type="domain" description="ABC transporter" evidence="12">
    <location>
        <begin position="1116"/>
        <end position="1354"/>
    </location>
</feature>
<name>A0AAN6ELU4_EXODE</name>
<evidence type="ECO:0000256" key="7">
    <source>
        <dbReference type="ARBA" id="ARBA00022989"/>
    </source>
</evidence>
<dbReference type="Gene3D" id="3.40.50.300">
    <property type="entry name" value="P-loop containing nucleotide triphosphate hydrolases"/>
    <property type="match status" value="2"/>
</dbReference>
<reference evidence="14" key="1">
    <citation type="submission" date="2023-01" db="EMBL/GenBank/DDBJ databases">
        <title>Exophiala dermititidis isolated from Cystic Fibrosis Patient.</title>
        <authorList>
            <person name="Kurbessoian T."/>
            <person name="Crocker A."/>
            <person name="Murante D."/>
            <person name="Hogan D.A."/>
            <person name="Stajich J.E."/>
        </authorList>
    </citation>
    <scope>NUCLEOTIDE SEQUENCE</scope>
    <source>
        <strain evidence="14">Ex8</strain>
    </source>
</reference>
<dbReference type="Pfam" id="PF00664">
    <property type="entry name" value="ABC_membrane"/>
    <property type="match status" value="2"/>
</dbReference>
<dbReference type="Proteomes" id="UP001161757">
    <property type="component" value="Unassembled WGS sequence"/>
</dbReference>
<feature type="transmembrane region" description="Helical" evidence="11">
    <location>
        <begin position="915"/>
        <end position="935"/>
    </location>
</feature>
<feature type="transmembrane region" description="Helical" evidence="11">
    <location>
        <begin position="340"/>
        <end position="365"/>
    </location>
</feature>
<feature type="transmembrane region" description="Helical" evidence="11">
    <location>
        <begin position="882"/>
        <end position="908"/>
    </location>
</feature>
<feature type="domain" description="ABC transmembrane type-1" evidence="13">
    <location>
        <begin position="769"/>
        <end position="1058"/>
    </location>
</feature>
<feature type="transmembrane region" description="Helical" evidence="11">
    <location>
        <begin position="998"/>
        <end position="1018"/>
    </location>
</feature>
<dbReference type="FunFam" id="3.40.50.300:FF:000913">
    <property type="entry name" value="ABC multidrug transporter SitT"/>
    <property type="match status" value="1"/>
</dbReference>
<dbReference type="PROSITE" id="PS50929">
    <property type="entry name" value="ABC_TM1F"/>
    <property type="match status" value="2"/>
</dbReference>
<evidence type="ECO:0000256" key="5">
    <source>
        <dbReference type="ARBA" id="ARBA00022741"/>
    </source>
</evidence>
<comment type="subcellular location">
    <subcellularLocation>
        <location evidence="1">Membrane</location>
        <topology evidence="1">Multi-pass membrane protein</topology>
    </subcellularLocation>
</comment>
<dbReference type="GO" id="GO:0090374">
    <property type="term" value="P:oligopeptide export from mitochondrion"/>
    <property type="evidence" value="ECO:0007669"/>
    <property type="project" value="TreeGrafter"/>
</dbReference>